<evidence type="ECO:0000313" key="3">
    <source>
        <dbReference type="Proteomes" id="UP000646776"/>
    </source>
</evidence>
<evidence type="ECO:0000313" key="2">
    <source>
        <dbReference type="EMBL" id="GGT31546.1"/>
    </source>
</evidence>
<sequence length="361" mass="39860">MTAPRIDIVHPADLTPTDLDLWNDLRSATATAANPFMSAQFSQAVGRVRPDTRVAVLRRRRKTVGYFPYQRGRWGCGRAVGLGVSDCQGAVLHPGLHLDPRHLMSACSLNAWEFNHLESGQDLFLPYATGQFASPVVDLTGGFAAYEHHLRDHARGFLKAARAQERRMARNIGPLRFVFDDPDPAALRALVTWKSAHYRRTGRRDPFAQPWIAQLVELLSATSAPDCSGILSVLYAADRPVAAHFGLRSRTVLSCWFPSYDLTVATYSPGRILYLHMIEAAAASGIDLVDFGRGEAAYKNSFKTGDLLVHEGALRTAGPGGALHWLRREPMRAAHRLVRDHPTLKNAAVRALRTVGTIRAR</sequence>
<gene>
    <name evidence="2" type="ORF">GCM10010226_04530</name>
</gene>
<dbReference type="Proteomes" id="UP000646776">
    <property type="component" value="Unassembled WGS sequence"/>
</dbReference>
<reference evidence="2" key="1">
    <citation type="journal article" date="2014" name="Int. J. Syst. Evol. Microbiol.">
        <title>Complete genome sequence of Corynebacterium casei LMG S-19264T (=DSM 44701T), isolated from a smear-ripened cheese.</title>
        <authorList>
            <consortium name="US DOE Joint Genome Institute (JGI-PGF)"/>
            <person name="Walter F."/>
            <person name="Albersmeier A."/>
            <person name="Kalinowski J."/>
            <person name="Ruckert C."/>
        </authorList>
    </citation>
    <scope>NUCLEOTIDE SEQUENCE</scope>
    <source>
        <strain evidence="2">JCM 4125</strain>
    </source>
</reference>
<protein>
    <submittedName>
        <fullName evidence="2">Cellulose biosynthesis protein CelD</fullName>
    </submittedName>
</protein>
<feature type="domain" description="BioF2-like acetyltransferase" evidence="1">
    <location>
        <begin position="159"/>
        <end position="299"/>
    </location>
</feature>
<dbReference type="AlphaFoldDB" id="A0A918H2G9"/>
<dbReference type="Gene3D" id="3.40.630.30">
    <property type="match status" value="1"/>
</dbReference>
<organism evidence="2 3">
    <name type="scientific">Streptomyces phaeofaciens</name>
    <dbReference type="NCBI Taxonomy" id="68254"/>
    <lineage>
        <taxon>Bacteria</taxon>
        <taxon>Bacillati</taxon>
        <taxon>Actinomycetota</taxon>
        <taxon>Actinomycetes</taxon>
        <taxon>Kitasatosporales</taxon>
        <taxon>Streptomycetaceae</taxon>
        <taxon>Streptomyces</taxon>
    </lineage>
</organism>
<dbReference type="InterPro" id="IPR038740">
    <property type="entry name" value="BioF2-like_GNAT_dom"/>
</dbReference>
<dbReference type="Pfam" id="PF13480">
    <property type="entry name" value="Acetyltransf_6"/>
    <property type="match status" value="1"/>
</dbReference>
<reference evidence="2" key="2">
    <citation type="submission" date="2020-09" db="EMBL/GenBank/DDBJ databases">
        <authorList>
            <person name="Sun Q."/>
            <person name="Ohkuma M."/>
        </authorList>
    </citation>
    <scope>NUCLEOTIDE SEQUENCE</scope>
    <source>
        <strain evidence="2">JCM 4125</strain>
    </source>
</reference>
<comment type="caution">
    <text evidence="2">The sequence shown here is derived from an EMBL/GenBank/DDBJ whole genome shotgun (WGS) entry which is preliminary data.</text>
</comment>
<dbReference type="InterPro" id="IPR016181">
    <property type="entry name" value="Acyl_CoA_acyltransferase"/>
</dbReference>
<proteinExistence type="predicted"/>
<dbReference type="EMBL" id="BMSA01000001">
    <property type="protein sequence ID" value="GGT31546.1"/>
    <property type="molecule type" value="Genomic_DNA"/>
</dbReference>
<keyword evidence="3" id="KW-1185">Reference proteome</keyword>
<dbReference type="SUPFAM" id="SSF55729">
    <property type="entry name" value="Acyl-CoA N-acyltransferases (Nat)"/>
    <property type="match status" value="1"/>
</dbReference>
<accession>A0A918H2G9</accession>
<dbReference type="RefSeq" id="WP_189706843.1">
    <property type="nucleotide sequence ID" value="NZ_BMSA01000001.1"/>
</dbReference>
<name>A0A918H2G9_9ACTN</name>
<evidence type="ECO:0000259" key="1">
    <source>
        <dbReference type="Pfam" id="PF13480"/>
    </source>
</evidence>